<dbReference type="PANTHER" id="PTHR23253">
    <property type="entry name" value="EUKARYOTIC TRANSLATION INITIATION FACTOR 4 GAMMA"/>
    <property type="match status" value="1"/>
</dbReference>
<evidence type="ECO:0000313" key="6">
    <source>
        <dbReference type="EMBL" id="KAF9501374.1"/>
    </source>
</evidence>
<evidence type="ECO:0000256" key="4">
    <source>
        <dbReference type="SAM" id="MobiDB-lite"/>
    </source>
</evidence>
<dbReference type="GO" id="GO:0016281">
    <property type="term" value="C:eukaryotic translation initiation factor 4F complex"/>
    <property type="evidence" value="ECO:0007669"/>
    <property type="project" value="TreeGrafter"/>
</dbReference>
<dbReference type="SUPFAM" id="SSF48371">
    <property type="entry name" value="ARM repeat"/>
    <property type="match status" value="2"/>
</dbReference>
<organism evidence="6 7">
    <name type="scientific">Pleurotus eryngii</name>
    <name type="common">Boletus of the steppes</name>
    <dbReference type="NCBI Taxonomy" id="5323"/>
    <lineage>
        <taxon>Eukaryota</taxon>
        <taxon>Fungi</taxon>
        <taxon>Dikarya</taxon>
        <taxon>Basidiomycota</taxon>
        <taxon>Agaricomycotina</taxon>
        <taxon>Agaricomycetes</taxon>
        <taxon>Agaricomycetidae</taxon>
        <taxon>Agaricales</taxon>
        <taxon>Pleurotineae</taxon>
        <taxon>Pleurotaceae</taxon>
        <taxon>Pleurotus</taxon>
    </lineage>
</organism>
<feature type="compositionally biased region" description="Polar residues" evidence="4">
    <location>
        <begin position="38"/>
        <end position="48"/>
    </location>
</feature>
<evidence type="ECO:0000256" key="2">
    <source>
        <dbReference type="ARBA" id="ARBA00022540"/>
    </source>
</evidence>
<name>A0A9P6AB69_PLEER</name>
<dbReference type="Pfam" id="PF02847">
    <property type="entry name" value="MA3"/>
    <property type="match status" value="1"/>
</dbReference>
<dbReference type="OrthoDB" id="514777at2759"/>
<comment type="caution">
    <text evidence="6">The sequence shown here is derived from an EMBL/GenBank/DDBJ whole genome shotgun (WGS) entry which is preliminary data.</text>
</comment>
<feature type="region of interest" description="Disordered" evidence="4">
    <location>
        <begin position="1"/>
        <end position="56"/>
    </location>
</feature>
<keyword evidence="3" id="KW-0648">Protein biosynthesis</keyword>
<reference evidence="6" key="1">
    <citation type="submission" date="2020-11" db="EMBL/GenBank/DDBJ databases">
        <authorList>
            <consortium name="DOE Joint Genome Institute"/>
            <person name="Ahrendt S."/>
            <person name="Riley R."/>
            <person name="Andreopoulos W."/>
            <person name="Labutti K."/>
            <person name="Pangilinan J."/>
            <person name="Ruiz-Duenas F.J."/>
            <person name="Barrasa J.M."/>
            <person name="Sanchez-Garcia M."/>
            <person name="Camarero S."/>
            <person name="Miyauchi S."/>
            <person name="Serrano A."/>
            <person name="Linde D."/>
            <person name="Babiker R."/>
            <person name="Drula E."/>
            <person name="Ayuso-Fernandez I."/>
            <person name="Pacheco R."/>
            <person name="Padilla G."/>
            <person name="Ferreira P."/>
            <person name="Barriuso J."/>
            <person name="Kellner H."/>
            <person name="Castanera R."/>
            <person name="Alfaro M."/>
            <person name="Ramirez L."/>
            <person name="Pisabarro A.G."/>
            <person name="Kuo A."/>
            <person name="Tritt A."/>
            <person name="Lipzen A."/>
            <person name="He G."/>
            <person name="Yan M."/>
            <person name="Ng V."/>
            <person name="Cullen D."/>
            <person name="Martin F."/>
            <person name="Rosso M.-N."/>
            <person name="Henrissat B."/>
            <person name="Hibbett D."/>
            <person name="Martinez A.T."/>
            <person name="Grigoriev I.V."/>
        </authorList>
    </citation>
    <scope>NUCLEOTIDE SEQUENCE</scope>
    <source>
        <strain evidence="6">ATCC 90797</strain>
    </source>
</reference>
<feature type="compositionally biased region" description="Polar residues" evidence="4">
    <location>
        <begin position="1"/>
        <end position="10"/>
    </location>
</feature>
<proteinExistence type="inferred from homology"/>
<dbReference type="InterPro" id="IPR003890">
    <property type="entry name" value="MIF4G-like_typ-3"/>
</dbReference>
<accession>A0A9P6AB69</accession>
<keyword evidence="2" id="KW-0396">Initiation factor</keyword>
<dbReference type="PANTHER" id="PTHR23253:SF9">
    <property type="entry name" value="EUKARYOTIC TRANSLATION INITIATION FACTOR 4 GAMMA 2"/>
    <property type="match status" value="1"/>
</dbReference>
<comment type="similarity">
    <text evidence="1">Belongs to the eukaryotic initiation factor 4G family.</text>
</comment>
<dbReference type="InterPro" id="IPR003891">
    <property type="entry name" value="Initiation_fac_eIF4g_MI"/>
</dbReference>
<gene>
    <name evidence="6" type="ORF">BDN71DRAFT_1501097</name>
</gene>
<dbReference type="GO" id="GO:0003729">
    <property type="term" value="F:mRNA binding"/>
    <property type="evidence" value="ECO:0007669"/>
    <property type="project" value="TreeGrafter"/>
</dbReference>
<keyword evidence="7" id="KW-1185">Reference proteome</keyword>
<protein>
    <submittedName>
        <fullName evidence="6">ARM repeat-containing protein</fullName>
    </submittedName>
</protein>
<dbReference type="PROSITE" id="PS51366">
    <property type="entry name" value="MI"/>
    <property type="match status" value="1"/>
</dbReference>
<evidence type="ECO:0000313" key="7">
    <source>
        <dbReference type="Proteomes" id="UP000807025"/>
    </source>
</evidence>
<dbReference type="Proteomes" id="UP000807025">
    <property type="component" value="Unassembled WGS sequence"/>
</dbReference>
<dbReference type="AlphaFoldDB" id="A0A9P6AB69"/>
<dbReference type="EMBL" id="MU154523">
    <property type="protein sequence ID" value="KAF9501374.1"/>
    <property type="molecule type" value="Genomic_DNA"/>
</dbReference>
<sequence length="612" mass="68418">MDPLAQTSKEQVPFGHPRHNHLFDSPPTGMTPSVYGHSRSSTQPQDSVRNAKADPVKGGFGPRLVAPLRLSAKRRTITADRVSLDTVCRKVRALLNKLAVATFDSISDQIIEWANMPRTETDARTLEQIIQLVYGMIDENEWLVEMLARLCRKMMEQIRPEVQDSSVTSAAARAGLSLVDTSSINTSSDSARKISSEAGYRWKLLRLLRGLDLIKFIGELFKLQMLTERIMHECVKKMLGNVDNPEEEEIEGLCELLSTVGQLLDMPKARAHMDVYFLRMKDSIKSANVTSRVQFMVQDIIELRQRGWVSHSSSTVPTTQVVHELLTKMLSQINENFNELLDLVLALVLKAIESREADAILIADLFARAISKNLCTRTAFEQGFSRVAESLEDVVIDAPEAWDFVDIMVKGAGLTEDSRRWIMPRTIHVNKTPFFVAKSVVDGSIRSSSTTVDINPAEEVRQIYSLPLLFGHLICDGSGIHDNKEMASENIAKDAPGAQGITVCGMDGVAHSGSTPSASPAFTAPQWEGDDTVNMMQHNSHDTAPSNMRRLDAGQMEEYRALEASWSREVEFLHQQVVVWQELYKRSAEERKDVTIQYHLVDQSDANLPSEL</sequence>
<feature type="domain" description="MI" evidence="5">
    <location>
        <begin position="296"/>
        <end position="428"/>
    </location>
</feature>
<dbReference type="GO" id="GO:0003743">
    <property type="term" value="F:translation initiation factor activity"/>
    <property type="evidence" value="ECO:0007669"/>
    <property type="project" value="UniProtKB-KW"/>
</dbReference>
<dbReference type="Pfam" id="PF02854">
    <property type="entry name" value="MIF4G"/>
    <property type="match status" value="1"/>
</dbReference>
<dbReference type="Gene3D" id="1.25.40.180">
    <property type="match status" value="2"/>
</dbReference>
<dbReference type="SMART" id="SM00543">
    <property type="entry name" value="MIF4G"/>
    <property type="match status" value="1"/>
</dbReference>
<evidence type="ECO:0000259" key="5">
    <source>
        <dbReference type="PROSITE" id="PS51366"/>
    </source>
</evidence>
<dbReference type="InterPro" id="IPR016024">
    <property type="entry name" value="ARM-type_fold"/>
</dbReference>
<evidence type="ECO:0000256" key="1">
    <source>
        <dbReference type="ARBA" id="ARBA00005775"/>
    </source>
</evidence>
<evidence type="ECO:0000256" key="3">
    <source>
        <dbReference type="ARBA" id="ARBA00022917"/>
    </source>
</evidence>